<dbReference type="Proteomes" id="UP000009080">
    <property type="component" value="Chromosome"/>
</dbReference>
<keyword evidence="4" id="KW-1185">Reference proteome</keyword>
<evidence type="ECO:0000259" key="1">
    <source>
        <dbReference type="Pfam" id="PF01841"/>
    </source>
</evidence>
<dbReference type="HOGENOM" id="CLU_016232_0_0_6"/>
<dbReference type="eggNOG" id="COG1305">
    <property type="taxonomic scope" value="Bacteria"/>
</dbReference>
<reference evidence="3 4" key="1">
    <citation type="journal article" date="2009" name="PLoS ONE">
        <title>The complete genome of Teredinibacter turnerae T7901: an intracellular endosymbiont of marine wood-boring bivalves (shipworms).</title>
        <authorList>
            <person name="Yang J.C."/>
            <person name="Madupu R."/>
            <person name="Durkin A.S."/>
            <person name="Ekborg N.A."/>
            <person name="Pedamallu C.S."/>
            <person name="Hostetler J.B."/>
            <person name="Radune D."/>
            <person name="Toms B.S."/>
            <person name="Henrissat B."/>
            <person name="Coutinho P.M."/>
            <person name="Schwarz S."/>
            <person name="Field L."/>
            <person name="Trindade-Silva A.E."/>
            <person name="Soares C.A.G."/>
            <person name="Elshahawi S."/>
            <person name="Hanora A."/>
            <person name="Schmidt E.W."/>
            <person name="Haygood M.G."/>
            <person name="Posfai J."/>
            <person name="Benner J."/>
            <person name="Madinger C."/>
            <person name="Nove J."/>
            <person name="Anton B."/>
            <person name="Chaudhary K."/>
            <person name="Foster J."/>
            <person name="Holman A."/>
            <person name="Kumar S."/>
            <person name="Lessard P.A."/>
            <person name="Luyten Y.A."/>
            <person name="Slatko B."/>
            <person name="Wood N."/>
            <person name="Wu B."/>
            <person name="Teplitski M."/>
            <person name="Mougous J.D."/>
            <person name="Ward N."/>
            <person name="Eisen J.A."/>
            <person name="Badger J.H."/>
            <person name="Distel D.L."/>
        </authorList>
    </citation>
    <scope>NUCLEOTIDE SEQUENCE [LARGE SCALE GENOMIC DNA]</scope>
    <source>
        <strain evidence="4">ATCC 39867 / T7901</strain>
    </source>
</reference>
<evidence type="ECO:0008006" key="5">
    <source>
        <dbReference type="Google" id="ProtNLM"/>
    </source>
</evidence>
<dbReference type="KEGG" id="ttu:TERTU_0075"/>
<dbReference type="InterPro" id="IPR038765">
    <property type="entry name" value="Papain-like_cys_pep_sf"/>
</dbReference>
<organism evidence="3 4">
    <name type="scientific">Teredinibacter turnerae (strain ATCC 39867 / T7901)</name>
    <dbReference type="NCBI Taxonomy" id="377629"/>
    <lineage>
        <taxon>Bacteria</taxon>
        <taxon>Pseudomonadati</taxon>
        <taxon>Pseudomonadota</taxon>
        <taxon>Gammaproteobacteria</taxon>
        <taxon>Cellvibrionales</taxon>
        <taxon>Cellvibrionaceae</taxon>
        <taxon>Teredinibacter</taxon>
    </lineage>
</organism>
<dbReference type="InterPro" id="IPR002931">
    <property type="entry name" value="Transglutaminase-like"/>
</dbReference>
<evidence type="ECO:0000313" key="3">
    <source>
        <dbReference type="EMBL" id="ACR13049.1"/>
    </source>
</evidence>
<dbReference type="STRING" id="377629.TERTU_0075"/>
<proteinExistence type="predicted"/>
<evidence type="ECO:0000313" key="4">
    <source>
        <dbReference type="Proteomes" id="UP000009080"/>
    </source>
</evidence>
<gene>
    <name evidence="3" type="ordered locus">TERTU_0075</name>
</gene>
<sequence length="629" mass="72127">MKPAKTPKSRGKPQGQSTEYALIDTQVNAASQNFQRYKAFSYYLHTSQAVSENSELEITFNPEYQQLAIHQLQLIREGKTVNVLRPEIFRLLQKEEDLRNGIYHGAVTAVAIIPDTRPGDRLDYSYTISGRNPVYGNKIFGALNFGWGVDVGYSRLRVLVPRDVKLQTRVHDLELNYKKRRKGDTVEHTWEADSVAGRTDEGDYPPWFVRYPFIEYSEYTSWQEVVAWAEDLYGSVDANSAELDKLVKQLQKKAKTPREYALAALEFSQEQIRYLGLEFGENSHLPHSPAVVLENRYGDCKDKTNLLVQLLRKRGIDADPTLVSFDFGRGFTEFLPSPLAFDHVIVHAQIDGQQVWLDPTRTHQAGRIQDRGFLEFGKGLIINNERADPVAEIAPLEGQIDQIDVTETFSTARFDQPVKLRIESRYTGDQANYQRYFFNSNSVAEISDKFLNFYAKIYPNIRRNRAVTFDDNRAFNEFTIVEQYEIPEFFTAQDNLYSSTYYASAIEQYLVQPQTIRRESPAAIGQPKRVSHRIVVEFANDVELYIDSTPVVKQQPAVEYRSRSQLIGKRFEHRAQLWVKKSWVDSANMADYLALTKEIQQDIDFSLTLGYPANKKPSAAINALVDALQ</sequence>
<evidence type="ECO:0000259" key="2">
    <source>
        <dbReference type="Pfam" id="PF12969"/>
    </source>
</evidence>
<feature type="domain" description="DUF3857" evidence="2">
    <location>
        <begin position="32"/>
        <end position="196"/>
    </location>
</feature>
<dbReference type="EMBL" id="CP001614">
    <property type="protein sequence ID" value="ACR13049.1"/>
    <property type="molecule type" value="Genomic_DNA"/>
</dbReference>
<dbReference type="Pfam" id="PF12969">
    <property type="entry name" value="DUF3857"/>
    <property type="match status" value="1"/>
</dbReference>
<accession>C5BKT4</accession>
<feature type="domain" description="Transglutaminase-like" evidence="1">
    <location>
        <begin position="245"/>
        <end position="318"/>
    </location>
</feature>
<name>C5BKT4_TERTT</name>
<dbReference type="InterPro" id="IPR024618">
    <property type="entry name" value="DUF3857"/>
</dbReference>
<dbReference type="SUPFAM" id="SSF54001">
    <property type="entry name" value="Cysteine proteinases"/>
    <property type="match status" value="1"/>
</dbReference>
<protein>
    <recommendedName>
        <fullName evidence="5">DUF3857 domain-containing protein</fullName>
    </recommendedName>
</protein>
<dbReference type="Gene3D" id="2.60.40.3140">
    <property type="match status" value="1"/>
</dbReference>
<dbReference type="Pfam" id="PF01841">
    <property type="entry name" value="Transglut_core"/>
    <property type="match status" value="1"/>
</dbReference>
<dbReference type="AlphaFoldDB" id="C5BKT4"/>
<dbReference type="Gene3D" id="3.10.620.30">
    <property type="match status" value="1"/>
</dbReference>